<dbReference type="Pfam" id="PF26639">
    <property type="entry name" value="Het-6_barrel"/>
    <property type="match status" value="1"/>
</dbReference>
<reference evidence="2" key="1">
    <citation type="submission" date="2020-04" db="EMBL/GenBank/DDBJ databases">
        <title>Genome Assembly and Annotation of Botryosphaeria dothidea sdau 11-99, a Latent Pathogen of Apple Fruit Ring Rot in China.</title>
        <authorList>
            <person name="Yu C."/>
            <person name="Diao Y."/>
            <person name="Lu Q."/>
            <person name="Zhao J."/>
            <person name="Cui S."/>
            <person name="Peng C."/>
            <person name="He B."/>
            <person name="Liu H."/>
        </authorList>
    </citation>
    <scope>NUCLEOTIDE SEQUENCE [LARGE SCALE GENOMIC DNA]</scope>
    <source>
        <strain evidence="2">Sdau11-99</strain>
    </source>
</reference>
<dbReference type="InterPro" id="IPR052895">
    <property type="entry name" value="HetReg/Transcr_Mod"/>
</dbReference>
<dbReference type="EMBL" id="WWBZ02000016">
    <property type="protein sequence ID" value="KAF4309229.1"/>
    <property type="molecule type" value="Genomic_DNA"/>
</dbReference>
<dbReference type="PANTHER" id="PTHR24148">
    <property type="entry name" value="ANKYRIN REPEAT DOMAIN-CONTAINING PROTEIN 39 HOMOLOG-RELATED"/>
    <property type="match status" value="1"/>
</dbReference>
<name>A0A8H4IZL2_9PEZI</name>
<feature type="domain" description="Heterokaryon incompatibility" evidence="1">
    <location>
        <begin position="65"/>
        <end position="207"/>
    </location>
</feature>
<dbReference type="Proteomes" id="UP000572817">
    <property type="component" value="Unassembled WGS sequence"/>
</dbReference>
<evidence type="ECO:0000313" key="3">
    <source>
        <dbReference type="Proteomes" id="UP000572817"/>
    </source>
</evidence>
<evidence type="ECO:0000259" key="1">
    <source>
        <dbReference type="Pfam" id="PF06985"/>
    </source>
</evidence>
<gene>
    <name evidence="2" type="ORF">GTA08_BOTSDO03191</name>
</gene>
<comment type="caution">
    <text evidence="2">The sequence shown here is derived from an EMBL/GenBank/DDBJ whole genome shotgun (WGS) entry which is preliminary data.</text>
</comment>
<evidence type="ECO:0000313" key="2">
    <source>
        <dbReference type="EMBL" id="KAF4309229.1"/>
    </source>
</evidence>
<sequence>MLRMKAQTDTKTTVVVPSNPYPYPGLLSDPSAIRLVVLLPSVEKHADIVCVLCNGALSRSESDQYEALSYVWGDSLKRRPITVSNQQFQATENLELALRHLRQRDRPRVLWIDSLCINQNDVAESNAKVQQLDRIYKSAQKVVVWLGPESDTSGDAFDFLRDQPRPDPANTDDRYHELYWTTFASSLLAFHRLLQRAWFTRVWCIQEFILGQRVVFQCGQHRVSLEDFESMFYLMVDADTSRGFIETFRGQGPRMREEFAEYSPRATRLFNCKRGLFRVVESVLGLLSEFREWASSDPRDLIFAFYGLVSAQNPLRDALQPDYSLNVAKVYIRVAVQCLQEHRDLDLLPITTQPVHGFVDISRVRYLPCWVPDWRDAQRFGVEVHYRSIAFHGLGTHIFTFDTMYNAVLGLKADTLGFQDDNQILCLDGINVDAIDDIGDIYMGHNQTKTSAADVLLQWKDIAGLSTEHCYKYTGEPVREAFWRTVLLDEQLDMRMGVGKLPFRYRIPPKDAKLDWLQYFPPTAQDDLEFMMKATAISGPMIGRRFFKTTRGLFGLAPASAQKGDRVVVLFGGKAPFVIRDFRWYQVIGEW</sequence>
<accession>A0A8H4IZL2</accession>
<dbReference type="PANTHER" id="PTHR24148:SF64">
    <property type="entry name" value="HETEROKARYON INCOMPATIBILITY DOMAIN-CONTAINING PROTEIN"/>
    <property type="match status" value="1"/>
</dbReference>
<proteinExistence type="predicted"/>
<protein>
    <submittedName>
        <fullName evidence="2">HET-domain-containing protein</fullName>
    </submittedName>
</protein>
<dbReference type="InterPro" id="IPR010730">
    <property type="entry name" value="HET"/>
</dbReference>
<organism evidence="2 3">
    <name type="scientific">Botryosphaeria dothidea</name>
    <dbReference type="NCBI Taxonomy" id="55169"/>
    <lineage>
        <taxon>Eukaryota</taxon>
        <taxon>Fungi</taxon>
        <taxon>Dikarya</taxon>
        <taxon>Ascomycota</taxon>
        <taxon>Pezizomycotina</taxon>
        <taxon>Dothideomycetes</taxon>
        <taxon>Dothideomycetes incertae sedis</taxon>
        <taxon>Botryosphaeriales</taxon>
        <taxon>Botryosphaeriaceae</taxon>
        <taxon>Botryosphaeria</taxon>
    </lineage>
</organism>
<dbReference type="AlphaFoldDB" id="A0A8H4IZL2"/>
<dbReference type="OrthoDB" id="2157530at2759"/>
<keyword evidence="3" id="KW-1185">Reference proteome</keyword>
<dbReference type="Pfam" id="PF06985">
    <property type="entry name" value="HET"/>
    <property type="match status" value="1"/>
</dbReference>